<dbReference type="GO" id="GO:0016787">
    <property type="term" value="F:hydrolase activity"/>
    <property type="evidence" value="ECO:0007669"/>
    <property type="project" value="UniProtKB-KW"/>
</dbReference>
<dbReference type="InterPro" id="IPR023198">
    <property type="entry name" value="PGP-like_dom2"/>
</dbReference>
<dbReference type="PANTHER" id="PTHR43434:SF23">
    <property type="entry name" value="PHOSPHOGLYCOLATE PHOSPHATASE"/>
    <property type="match status" value="1"/>
</dbReference>
<keyword evidence="6" id="KW-1185">Reference proteome</keyword>
<proteinExistence type="predicted"/>
<comment type="caution">
    <text evidence="5">The sequence shown here is derived from an EMBL/GenBank/DDBJ whole genome shotgun (WGS) entry which is preliminary data.</text>
</comment>
<keyword evidence="2 5" id="KW-0378">Hydrolase</keyword>
<evidence type="ECO:0000256" key="4">
    <source>
        <dbReference type="ARBA" id="ARBA00023277"/>
    </source>
</evidence>
<keyword evidence="1" id="KW-0479">Metal-binding</keyword>
<dbReference type="Proteomes" id="UP000722165">
    <property type="component" value="Unassembled WGS sequence"/>
</dbReference>
<dbReference type="EMBL" id="JAHSPR010000001">
    <property type="protein sequence ID" value="MBV4395865.1"/>
    <property type="molecule type" value="Genomic_DNA"/>
</dbReference>
<name>A0ABS6NJZ0_9BURK</name>
<dbReference type="InterPro" id="IPR050155">
    <property type="entry name" value="HAD-like_hydrolase_sf"/>
</dbReference>
<keyword evidence="3" id="KW-0460">Magnesium</keyword>
<dbReference type="SFLD" id="SFLDS00003">
    <property type="entry name" value="Haloacid_Dehalogenase"/>
    <property type="match status" value="1"/>
</dbReference>
<organism evidence="5 6">
    <name type="scientific">Advenella alkanexedens</name>
    <dbReference type="NCBI Taxonomy" id="1481665"/>
    <lineage>
        <taxon>Bacteria</taxon>
        <taxon>Pseudomonadati</taxon>
        <taxon>Pseudomonadota</taxon>
        <taxon>Betaproteobacteria</taxon>
        <taxon>Burkholderiales</taxon>
        <taxon>Alcaligenaceae</taxon>
    </lineage>
</organism>
<dbReference type="SFLD" id="SFLDG01129">
    <property type="entry name" value="C1.5:_HAD__Beta-PGM__Phosphata"/>
    <property type="match status" value="1"/>
</dbReference>
<protein>
    <submittedName>
        <fullName evidence="5">HAD-IA family hydrolase</fullName>
    </submittedName>
</protein>
<dbReference type="Gene3D" id="1.10.150.240">
    <property type="entry name" value="Putative phosphatase, domain 2"/>
    <property type="match status" value="1"/>
</dbReference>
<evidence type="ECO:0000313" key="5">
    <source>
        <dbReference type="EMBL" id="MBV4395865.1"/>
    </source>
</evidence>
<dbReference type="PANTHER" id="PTHR43434">
    <property type="entry name" value="PHOSPHOGLYCOLATE PHOSPHATASE"/>
    <property type="match status" value="1"/>
</dbReference>
<dbReference type="NCBIfam" id="TIGR01509">
    <property type="entry name" value="HAD-SF-IA-v3"/>
    <property type="match status" value="1"/>
</dbReference>
<evidence type="ECO:0000256" key="3">
    <source>
        <dbReference type="ARBA" id="ARBA00022842"/>
    </source>
</evidence>
<dbReference type="InterPro" id="IPR023214">
    <property type="entry name" value="HAD_sf"/>
</dbReference>
<dbReference type="InterPro" id="IPR041492">
    <property type="entry name" value="HAD_2"/>
</dbReference>
<evidence type="ECO:0000313" key="6">
    <source>
        <dbReference type="Proteomes" id="UP000722165"/>
    </source>
</evidence>
<dbReference type="SUPFAM" id="SSF56784">
    <property type="entry name" value="HAD-like"/>
    <property type="match status" value="1"/>
</dbReference>
<dbReference type="Pfam" id="PF13419">
    <property type="entry name" value="HAD_2"/>
    <property type="match status" value="1"/>
</dbReference>
<dbReference type="InterPro" id="IPR036412">
    <property type="entry name" value="HAD-like_sf"/>
</dbReference>
<reference evidence="5 6" key="1">
    <citation type="submission" date="2021-06" db="EMBL/GenBank/DDBJ databases">
        <authorList>
            <person name="Lu T."/>
            <person name="Wang Q."/>
            <person name="Han X."/>
        </authorList>
    </citation>
    <scope>NUCLEOTIDE SEQUENCE [LARGE SCALE GENOMIC DNA]</scope>
    <source>
        <strain evidence="5 6">LAM0050</strain>
    </source>
</reference>
<dbReference type="RefSeq" id="WP_169294182.1">
    <property type="nucleotide sequence ID" value="NZ_CP130490.1"/>
</dbReference>
<dbReference type="NCBIfam" id="TIGR01549">
    <property type="entry name" value="HAD-SF-IA-v1"/>
    <property type="match status" value="1"/>
</dbReference>
<dbReference type="Gene3D" id="3.40.50.1000">
    <property type="entry name" value="HAD superfamily/HAD-like"/>
    <property type="match status" value="1"/>
</dbReference>
<accession>A0ABS6NJZ0</accession>
<evidence type="ECO:0000256" key="1">
    <source>
        <dbReference type="ARBA" id="ARBA00022723"/>
    </source>
</evidence>
<gene>
    <name evidence="5" type="ORF">KU392_01175</name>
</gene>
<keyword evidence="4" id="KW-0119">Carbohydrate metabolism</keyword>
<dbReference type="SFLD" id="SFLDG01135">
    <property type="entry name" value="C1.5.6:_HAD__Beta-PGM__Phospha"/>
    <property type="match status" value="1"/>
</dbReference>
<sequence>MRRIVFFDFDGTLVDSAPDLAHAANLQRIRKGLPALEYAALRPYASQGARGLLGAALNLQPGHTEYEMVRQQFLQDYKNCMTTNSRLFTGITELLDKIEQNNIGWGIVTNKAKDLSFPLFDHFQLTTRSVANVCGDTTPYAKPHPAPLLHAAQLANSLPEHCIYVGDDERDIIAGKAANMATIAVSYGYCNNTDKIHDWQADMIVDKVNELWDAITHLIQKNEVGND</sequence>
<dbReference type="InterPro" id="IPR006439">
    <property type="entry name" value="HAD-SF_hydro_IA"/>
</dbReference>
<evidence type="ECO:0000256" key="2">
    <source>
        <dbReference type="ARBA" id="ARBA00022801"/>
    </source>
</evidence>